<comment type="caution">
    <text evidence="3">The sequence shown here is derived from an EMBL/GenBank/DDBJ whole genome shotgun (WGS) entry which is preliminary data.</text>
</comment>
<dbReference type="STRING" id="1423812.FD20_GL000738"/>
<dbReference type="OrthoDB" id="2304060at2"/>
<keyword evidence="2" id="KW-0472">Membrane</keyword>
<keyword evidence="4" id="KW-1185">Reference proteome</keyword>
<feature type="compositionally biased region" description="Polar residues" evidence="1">
    <location>
        <begin position="1"/>
        <end position="10"/>
    </location>
</feature>
<evidence type="ECO:0000256" key="2">
    <source>
        <dbReference type="SAM" id="Phobius"/>
    </source>
</evidence>
<dbReference type="PATRIC" id="fig|1423812.3.peg.804"/>
<dbReference type="Proteomes" id="UP000051155">
    <property type="component" value="Unassembled WGS sequence"/>
</dbReference>
<evidence type="ECO:0008006" key="5">
    <source>
        <dbReference type="Google" id="ProtNLM"/>
    </source>
</evidence>
<protein>
    <recommendedName>
        <fullName evidence="5">Methyl-accepting chemotaxis protein</fullName>
    </recommendedName>
</protein>
<feature type="region of interest" description="Disordered" evidence="1">
    <location>
        <begin position="1"/>
        <end position="36"/>
    </location>
</feature>
<dbReference type="RefSeq" id="WP_057737724.1">
    <property type="nucleotide sequence ID" value="NZ_AZEG01000017.1"/>
</dbReference>
<sequence length="119" mass="13034">MYAGSQSLSESSKKVTEKNDVLNKLSQSSPAVAGNKTEIITQGHQRVAKAMSKISDGQGKITQSIALIAQSEELKTALRHIKHEKDDKITQAFSKTYIFAAVFVLICSPIALWSEKRKA</sequence>
<dbReference type="AlphaFoldDB" id="A0A0R1PX34"/>
<gene>
    <name evidence="3" type="ORF">FD20_GL000738</name>
</gene>
<feature type="compositionally biased region" description="Basic and acidic residues" evidence="1">
    <location>
        <begin position="11"/>
        <end position="21"/>
    </location>
</feature>
<proteinExistence type="predicted"/>
<keyword evidence="2" id="KW-1133">Transmembrane helix</keyword>
<dbReference type="EMBL" id="AZEG01000017">
    <property type="protein sequence ID" value="KRL37025.1"/>
    <property type="molecule type" value="Genomic_DNA"/>
</dbReference>
<reference evidence="3 4" key="1">
    <citation type="journal article" date="2015" name="Genome Announc.">
        <title>Expanding the biotechnology potential of lactobacilli through comparative genomics of 213 strains and associated genera.</title>
        <authorList>
            <person name="Sun Z."/>
            <person name="Harris H.M."/>
            <person name="McCann A."/>
            <person name="Guo C."/>
            <person name="Argimon S."/>
            <person name="Zhang W."/>
            <person name="Yang X."/>
            <person name="Jeffery I.B."/>
            <person name="Cooney J.C."/>
            <person name="Kagawa T.F."/>
            <person name="Liu W."/>
            <person name="Song Y."/>
            <person name="Salvetti E."/>
            <person name="Wrobel A."/>
            <person name="Rasinkangas P."/>
            <person name="Parkhill J."/>
            <person name="Rea M.C."/>
            <person name="O'Sullivan O."/>
            <person name="Ritari J."/>
            <person name="Douillard F.P."/>
            <person name="Paul Ross R."/>
            <person name="Yang R."/>
            <person name="Briner A.E."/>
            <person name="Felis G.E."/>
            <person name="de Vos W.M."/>
            <person name="Barrangou R."/>
            <person name="Klaenhammer T.R."/>
            <person name="Caufield P.W."/>
            <person name="Cui Y."/>
            <person name="Zhang H."/>
            <person name="O'Toole P.W."/>
        </authorList>
    </citation>
    <scope>NUCLEOTIDE SEQUENCE [LARGE SCALE GENOMIC DNA]</scope>
    <source>
        <strain evidence="3 4">DSM 19971</strain>
    </source>
</reference>
<name>A0A0R1PX34_9LACO</name>
<accession>A0A0R1PX34</accession>
<evidence type="ECO:0000256" key="1">
    <source>
        <dbReference type="SAM" id="MobiDB-lite"/>
    </source>
</evidence>
<organism evidence="3 4">
    <name type="scientific">Liquorilactobacillus uvarum DSM 19971</name>
    <dbReference type="NCBI Taxonomy" id="1423812"/>
    <lineage>
        <taxon>Bacteria</taxon>
        <taxon>Bacillati</taxon>
        <taxon>Bacillota</taxon>
        <taxon>Bacilli</taxon>
        <taxon>Lactobacillales</taxon>
        <taxon>Lactobacillaceae</taxon>
        <taxon>Liquorilactobacillus</taxon>
    </lineage>
</organism>
<keyword evidence="2" id="KW-0812">Transmembrane</keyword>
<evidence type="ECO:0000313" key="4">
    <source>
        <dbReference type="Proteomes" id="UP000051155"/>
    </source>
</evidence>
<evidence type="ECO:0000313" key="3">
    <source>
        <dbReference type="EMBL" id="KRL37025.1"/>
    </source>
</evidence>
<feature type="transmembrane region" description="Helical" evidence="2">
    <location>
        <begin position="96"/>
        <end position="114"/>
    </location>
</feature>